<evidence type="ECO:0000313" key="10">
    <source>
        <dbReference type="Proteomes" id="UP001642483"/>
    </source>
</evidence>
<name>A0ABP0FYS1_CLALP</name>
<sequence>MGCCGGNEDTTDEKPYGQPKSHDPSFKGPIKKRSCTDIICCLLFFVFILGFITIGLFAWLNGDPVILLYPTDNQGRICGVNYGDLDLSSKTNVFYFDITQCTNPAFLLSLQCATTQICVPSCPSELWTYFPDVAKTVALELRFPGDRTAASNEPVSTGGVDWSKYICTYGFNVTEEYVNGMSIQEIVSAGMCAPYYVPMTPVVSRCVPQVNNTVTSFLYDGTQELVSASQTVISGSSLQNGTNELQQFLAAREIADAIFADFTASWYWLLALMAISALVAFLWIVIMRWFAGVIVWITLLGLIGLLSFGVWYCYNEYNILKTANQGDESIISVGFTTNLSTYLALQDTWLAFLIILAVVDFILILIVLFLRKRIQIAIQIIRQASKAVGMMISTLFYPLVTFVLVLIVVAFWAATALFLASSGDPVYGIVDSRNDSQISMASAPYNTSLSGDQCVITEWTNTSHPLYLVDEVKCVFEKYGGDSIFHQNVTWLQVVEVFGMLWILNWIIALGQCTLAGAFSSYYWAWKKPRDIPFLPLYSSFGRALRYHTGSLAFGALIIAIVQIIRILLEYADHKLKGTENKVAKFILKCLKCCFWCLEKFLKFLNRNAYIMVAVYGKNFCWSAKEAFKLLMRNILRVVVLDKVTDFILFMGKLIVTVGMGALSWAFFTDKFPIRGPSLNYYWLMIIVIAVGTYFVASGFFNTFAMAVDTIFLCFLEDLERNDGSEQKPYYMSKGLMKVLGKKNKKVKDK</sequence>
<evidence type="ECO:0000256" key="7">
    <source>
        <dbReference type="RuleBase" id="RU368066"/>
    </source>
</evidence>
<comment type="subcellular location">
    <subcellularLocation>
        <location evidence="7">Cell membrane</location>
        <topology evidence="7">Multi-pass membrane protein</topology>
    </subcellularLocation>
    <subcellularLocation>
        <location evidence="1">Membrane</location>
        <topology evidence="1">Multi-pass membrane protein</topology>
    </subcellularLocation>
</comment>
<keyword evidence="10" id="KW-1185">Reference proteome</keyword>
<dbReference type="Proteomes" id="UP001642483">
    <property type="component" value="Unassembled WGS sequence"/>
</dbReference>
<feature type="transmembrane region" description="Helical" evidence="7">
    <location>
        <begin position="293"/>
        <end position="312"/>
    </location>
</feature>
<evidence type="ECO:0000256" key="6">
    <source>
        <dbReference type="ARBA" id="ARBA00023180"/>
    </source>
</evidence>
<evidence type="ECO:0000256" key="5">
    <source>
        <dbReference type="ARBA" id="ARBA00023136"/>
    </source>
</evidence>
<dbReference type="EMBL" id="CAWYQH010000098">
    <property type="protein sequence ID" value="CAK8684737.1"/>
    <property type="molecule type" value="Genomic_DNA"/>
</dbReference>
<comment type="function">
    <text evidence="7">Choline transporter.</text>
</comment>
<reference evidence="9 10" key="1">
    <citation type="submission" date="2024-02" db="EMBL/GenBank/DDBJ databases">
        <authorList>
            <person name="Daric V."/>
            <person name="Darras S."/>
        </authorList>
    </citation>
    <scope>NUCLEOTIDE SEQUENCE [LARGE SCALE GENOMIC DNA]</scope>
</reference>
<feature type="transmembrane region" description="Helical" evidence="7">
    <location>
        <begin position="349"/>
        <end position="370"/>
    </location>
</feature>
<feature type="transmembrane region" description="Helical" evidence="7">
    <location>
        <begin position="647"/>
        <end position="668"/>
    </location>
</feature>
<feature type="transmembrane region" description="Helical" evidence="7">
    <location>
        <begin position="38"/>
        <end position="60"/>
    </location>
</feature>
<evidence type="ECO:0000256" key="2">
    <source>
        <dbReference type="ARBA" id="ARBA00007168"/>
    </source>
</evidence>
<comment type="caution">
    <text evidence="9">The sequence shown here is derived from an EMBL/GenBank/DDBJ whole genome shotgun (WGS) entry which is preliminary data.</text>
</comment>
<dbReference type="InterPro" id="IPR007603">
    <property type="entry name" value="Choline_transptr-like"/>
</dbReference>
<feature type="transmembrane region" description="Helical" evidence="7">
    <location>
        <begin position="547"/>
        <end position="569"/>
    </location>
</feature>
<feature type="transmembrane region" description="Helical" evidence="7">
    <location>
        <begin position="503"/>
        <end position="526"/>
    </location>
</feature>
<protein>
    <recommendedName>
        <fullName evidence="7">Choline transporter-like protein</fullName>
    </recommendedName>
</protein>
<evidence type="ECO:0000256" key="8">
    <source>
        <dbReference type="SAM" id="MobiDB-lite"/>
    </source>
</evidence>
<evidence type="ECO:0000256" key="1">
    <source>
        <dbReference type="ARBA" id="ARBA00004141"/>
    </source>
</evidence>
<dbReference type="PANTHER" id="PTHR12385">
    <property type="entry name" value="CHOLINE TRANSPORTER-LIKE (SLC FAMILY 44)"/>
    <property type="match status" value="1"/>
</dbReference>
<evidence type="ECO:0000256" key="4">
    <source>
        <dbReference type="ARBA" id="ARBA00022989"/>
    </source>
</evidence>
<evidence type="ECO:0000256" key="3">
    <source>
        <dbReference type="ARBA" id="ARBA00022692"/>
    </source>
</evidence>
<gene>
    <name evidence="9" type="ORF">CVLEPA_LOCUS15858</name>
</gene>
<keyword evidence="5 7" id="KW-0472">Membrane</keyword>
<keyword evidence="4 7" id="KW-1133">Transmembrane helix</keyword>
<comment type="similarity">
    <text evidence="2 7">Belongs to the CTL (choline transporter-like) family.</text>
</comment>
<feature type="transmembrane region" description="Helical" evidence="7">
    <location>
        <begin position="266"/>
        <end position="286"/>
    </location>
</feature>
<feature type="transmembrane region" description="Helical" evidence="7">
    <location>
        <begin position="680"/>
        <end position="701"/>
    </location>
</feature>
<dbReference type="PANTHER" id="PTHR12385:SF14">
    <property type="entry name" value="CHOLINE TRANSPORTER-LIKE 2"/>
    <property type="match status" value="1"/>
</dbReference>
<evidence type="ECO:0000313" key="9">
    <source>
        <dbReference type="EMBL" id="CAK8684737.1"/>
    </source>
</evidence>
<keyword evidence="3 7" id="KW-0812">Transmembrane</keyword>
<proteinExistence type="inferred from homology"/>
<feature type="compositionally biased region" description="Basic and acidic residues" evidence="8">
    <location>
        <begin position="12"/>
        <end position="25"/>
    </location>
</feature>
<feature type="transmembrane region" description="Helical" evidence="7">
    <location>
        <begin position="391"/>
        <end position="414"/>
    </location>
</feature>
<organism evidence="9 10">
    <name type="scientific">Clavelina lepadiformis</name>
    <name type="common">Light-bulb sea squirt</name>
    <name type="synonym">Ascidia lepadiformis</name>
    <dbReference type="NCBI Taxonomy" id="159417"/>
    <lineage>
        <taxon>Eukaryota</taxon>
        <taxon>Metazoa</taxon>
        <taxon>Chordata</taxon>
        <taxon>Tunicata</taxon>
        <taxon>Ascidiacea</taxon>
        <taxon>Aplousobranchia</taxon>
        <taxon>Clavelinidae</taxon>
        <taxon>Clavelina</taxon>
    </lineage>
</organism>
<dbReference type="Pfam" id="PF04515">
    <property type="entry name" value="Choline_transpo"/>
    <property type="match status" value="1"/>
</dbReference>
<feature type="region of interest" description="Disordered" evidence="8">
    <location>
        <begin position="1"/>
        <end position="28"/>
    </location>
</feature>
<keyword evidence="6" id="KW-0325">Glycoprotein</keyword>
<accession>A0ABP0FYS1</accession>